<evidence type="ECO:0000313" key="2">
    <source>
        <dbReference type="EMBL" id="ROR40815.1"/>
    </source>
</evidence>
<reference evidence="2 3" key="2">
    <citation type="submission" date="2018-11" db="EMBL/GenBank/DDBJ databases">
        <title>Genomic Encyclopedia of Type Strains, Phase IV (KMG-IV): sequencing the most valuable type-strain genomes for metagenomic binning, comparative biology and taxonomic classification.</title>
        <authorList>
            <person name="Goeker M."/>
        </authorList>
    </citation>
    <scope>NUCLEOTIDE SEQUENCE [LARGE SCALE GENOMIC DNA]</scope>
    <source>
        <strain evidence="2 3">DSM 27783</strain>
    </source>
</reference>
<evidence type="ECO:0000313" key="1">
    <source>
        <dbReference type="EMBL" id="QCI28459.1"/>
    </source>
</evidence>
<dbReference type="Proteomes" id="UP000298805">
    <property type="component" value="Chromosome"/>
</dbReference>
<dbReference type="RefSeq" id="WP_123351727.1">
    <property type="nucleotide sequence ID" value="NZ_CP027432.2"/>
</dbReference>
<sequence length="589" mass="68658">MRGVIFLLLFSLLYARYNIELKPLKTFKSDIQTAEVIDGKVYFLTNTPNGKKFIVKNGKKIILYYYPKTQTIKFGKVTIKGKYIGAYPIEDRMIVFTNKAAYLINQNIIYKVVEFKDFKPEYVVKHQDKYLLVISGKDIKNGVFLFNSNLKANSGYLSDNIVRLYDGDIYVGYSRNIEYDIPDDFFNVNITSFGTYGNSNIKIKAVNYKLFLKKNGKVKTIKLPGKPDFIKSKGEDVYVYIDGVLYKYVYSSKKPLWNYKIKGLKDIVFLKKPILIVKNRAFILEEELTNPQKIELKTAFIAKIINADNPLVLTKKDKYTLTMFNKNLKIIWQKNFSAKINKMRYINGKIYLLGSKNNFFWIGVLDKNGKLLKEKSYFKNSQAYDIVKTKTGFLAVGYKFFDLLGKYTKRAVIVKLDKNLNELVNKTYLNTTSVATDILKYNDKYFVIASTQGNFPKIYFLIFDSNANHLDTFETTFEGIVSPIYYPEDKAIYFTETFSFWKDKVGIYKFKDNSYDVYRDFKIGEIEKILSPYCVIGNTKIISEDRVYGRVICHNDIWIDDFYLYGGIRINQVFYLIGKSEGKFFILKK</sequence>
<gene>
    <name evidence="1" type="ORF">C6V80_05645</name>
    <name evidence="2" type="ORF">EDC58_0296</name>
</gene>
<dbReference type="Proteomes" id="UP000272781">
    <property type="component" value="Unassembled WGS sequence"/>
</dbReference>
<proteinExistence type="predicted"/>
<protein>
    <submittedName>
        <fullName evidence="2">Uncharacterized protein</fullName>
    </submittedName>
</protein>
<accession>A0AAJ4RDQ1</accession>
<keyword evidence="4" id="KW-1185">Reference proteome</keyword>
<reference evidence="1" key="3">
    <citation type="submission" date="2019-06" db="EMBL/GenBank/DDBJ databases">
        <title>A comparative analysis of the Nautiliaceae.</title>
        <authorList>
            <person name="Grosche A."/>
            <person name="Smedile F."/>
            <person name="Vetriani C."/>
        </authorList>
    </citation>
    <scope>NUCLEOTIDE SEQUENCE</scope>
    <source>
        <strain evidence="1">TB6</strain>
    </source>
</reference>
<dbReference type="EMBL" id="CP027432">
    <property type="protein sequence ID" value="QCI28459.1"/>
    <property type="molecule type" value="Genomic_DNA"/>
</dbReference>
<evidence type="ECO:0000313" key="4">
    <source>
        <dbReference type="Proteomes" id="UP000298805"/>
    </source>
</evidence>
<organism evidence="2 3">
    <name type="scientific">Caminibacter pacificus</name>
    <dbReference type="NCBI Taxonomy" id="1424653"/>
    <lineage>
        <taxon>Bacteria</taxon>
        <taxon>Pseudomonadati</taxon>
        <taxon>Campylobacterota</taxon>
        <taxon>Epsilonproteobacteria</taxon>
        <taxon>Nautiliales</taxon>
        <taxon>Nautiliaceae</taxon>
        <taxon>Caminibacter</taxon>
    </lineage>
</organism>
<reference evidence="4" key="1">
    <citation type="submission" date="2018-03" db="EMBL/GenBank/DDBJ databases">
        <title>A comparative analysis of the Nautiliaceae.</title>
        <authorList>
            <person name="Grosche A."/>
            <person name="Smedile F."/>
            <person name="Vetriani C."/>
        </authorList>
    </citation>
    <scope>NUCLEOTIDE SEQUENCE [LARGE SCALE GENOMIC DNA]</scope>
    <source>
        <strain evidence="4">TB6</strain>
    </source>
</reference>
<dbReference type="AlphaFoldDB" id="A0AAJ4RDQ1"/>
<name>A0AAJ4RDQ1_9BACT</name>
<evidence type="ECO:0000313" key="3">
    <source>
        <dbReference type="Proteomes" id="UP000272781"/>
    </source>
</evidence>
<dbReference type="EMBL" id="RJVK01000001">
    <property type="protein sequence ID" value="ROR40815.1"/>
    <property type="molecule type" value="Genomic_DNA"/>
</dbReference>